<evidence type="ECO:0000313" key="8">
    <source>
        <dbReference type="EMBL" id="AAS51705.1"/>
    </source>
</evidence>
<keyword evidence="4 5" id="KW-0694">RNA-binding</keyword>
<evidence type="ECO:0000313" key="9">
    <source>
        <dbReference type="Proteomes" id="UP000000591"/>
    </source>
</evidence>
<dbReference type="OrthoDB" id="435282at2759"/>
<keyword evidence="2 5" id="KW-0808">Transferase</keyword>
<feature type="binding site" evidence="5">
    <location>
        <position position="304"/>
    </location>
    <ligand>
        <name>S-adenosyl-L-methionine</name>
        <dbReference type="ChEBI" id="CHEBI:59789"/>
    </ligand>
</feature>
<feature type="binding site" evidence="5">
    <location>
        <position position="276"/>
    </location>
    <ligand>
        <name>S-adenosyl-L-methionine</name>
        <dbReference type="ChEBI" id="CHEBI:59789"/>
    </ligand>
</feature>
<dbReference type="InParanoid" id="Q75AY5"/>
<evidence type="ECO:0000256" key="4">
    <source>
        <dbReference type="ARBA" id="ARBA00022884"/>
    </source>
</evidence>
<feature type="binding site" evidence="5">
    <location>
        <position position="323"/>
    </location>
    <ligand>
        <name>S-adenosyl-L-methionine</name>
        <dbReference type="ChEBI" id="CHEBI:59789"/>
    </ligand>
</feature>
<dbReference type="Pfam" id="PF21153">
    <property type="entry name" value="NSUN5_N"/>
    <property type="match status" value="1"/>
</dbReference>
<evidence type="ECO:0000256" key="2">
    <source>
        <dbReference type="ARBA" id="ARBA00022679"/>
    </source>
</evidence>
<dbReference type="EMBL" id="AE016817">
    <property type="protein sequence ID" value="AAS51705.1"/>
    <property type="molecule type" value="Genomic_DNA"/>
</dbReference>
<gene>
    <name evidence="8" type="ORF">AGOS_ADL215W</name>
</gene>
<feature type="domain" description="SAM-dependent MTase RsmB/NOP-type" evidence="7">
    <location>
        <begin position="143"/>
        <end position="484"/>
    </location>
</feature>
<feature type="compositionally biased region" description="Polar residues" evidence="6">
    <location>
        <begin position="340"/>
        <end position="350"/>
    </location>
</feature>
<dbReference type="PANTHER" id="PTHR22807:SF4">
    <property type="entry name" value="28S RRNA (CYTOSINE-C(5))-METHYLTRANSFERASE"/>
    <property type="match status" value="1"/>
</dbReference>
<dbReference type="InterPro" id="IPR001678">
    <property type="entry name" value="MeTrfase_RsmB-F_NOP2_dom"/>
</dbReference>
<proteinExistence type="inferred from homology"/>
<dbReference type="OMA" id="SFKSRIY"/>
<dbReference type="InterPro" id="IPR049560">
    <property type="entry name" value="MeTrfase_RsmB-F_NOP2_cat"/>
</dbReference>
<feature type="region of interest" description="Disordered" evidence="6">
    <location>
        <begin position="340"/>
        <end position="361"/>
    </location>
</feature>
<dbReference type="InterPro" id="IPR048889">
    <property type="entry name" value="NSUN5_RCM1_N"/>
</dbReference>
<dbReference type="Proteomes" id="UP000000591">
    <property type="component" value="Chromosome IV"/>
</dbReference>
<feature type="binding site" evidence="5">
    <location>
        <begin position="247"/>
        <end position="253"/>
    </location>
    <ligand>
        <name>S-adenosyl-L-methionine</name>
        <dbReference type="ChEBI" id="CHEBI:59789"/>
    </ligand>
</feature>
<dbReference type="InterPro" id="IPR023267">
    <property type="entry name" value="RCMT"/>
</dbReference>
<feature type="active site" description="Nucleophile" evidence="5">
    <location>
        <position position="402"/>
    </location>
</feature>
<dbReference type="GO" id="GO:0070475">
    <property type="term" value="P:rRNA base methylation"/>
    <property type="evidence" value="ECO:0000318"/>
    <property type="project" value="GO_Central"/>
</dbReference>
<dbReference type="GeneID" id="4620021"/>
<keyword evidence="9" id="KW-1185">Reference proteome</keyword>
<organism evidence="8 9">
    <name type="scientific">Eremothecium gossypii (strain ATCC 10895 / CBS 109.51 / FGSC 9923 / NRRL Y-1056)</name>
    <name type="common">Yeast</name>
    <name type="synonym">Ashbya gossypii</name>
    <dbReference type="NCBI Taxonomy" id="284811"/>
    <lineage>
        <taxon>Eukaryota</taxon>
        <taxon>Fungi</taxon>
        <taxon>Dikarya</taxon>
        <taxon>Ascomycota</taxon>
        <taxon>Saccharomycotina</taxon>
        <taxon>Saccharomycetes</taxon>
        <taxon>Saccharomycetales</taxon>
        <taxon>Saccharomycetaceae</taxon>
        <taxon>Eremothecium</taxon>
    </lineage>
</organism>
<protein>
    <submittedName>
        <fullName evidence="8">ADL215Wp</fullName>
    </submittedName>
</protein>
<accession>Q75AY5</accession>
<evidence type="ECO:0000256" key="6">
    <source>
        <dbReference type="SAM" id="MobiDB-lite"/>
    </source>
</evidence>
<dbReference type="GO" id="GO:0003723">
    <property type="term" value="F:RNA binding"/>
    <property type="evidence" value="ECO:0007669"/>
    <property type="project" value="UniProtKB-UniRule"/>
</dbReference>
<evidence type="ECO:0000259" key="7">
    <source>
        <dbReference type="PROSITE" id="PS51686"/>
    </source>
</evidence>
<dbReference type="Gene3D" id="3.40.50.150">
    <property type="entry name" value="Vaccinia Virus protein VP39"/>
    <property type="match status" value="1"/>
</dbReference>
<evidence type="ECO:0000256" key="3">
    <source>
        <dbReference type="ARBA" id="ARBA00022691"/>
    </source>
</evidence>
<dbReference type="InterPro" id="IPR029063">
    <property type="entry name" value="SAM-dependent_MTases_sf"/>
</dbReference>
<evidence type="ECO:0000256" key="5">
    <source>
        <dbReference type="PROSITE-ProRule" id="PRU01023"/>
    </source>
</evidence>
<dbReference type="eggNOG" id="KOG2360">
    <property type="taxonomic scope" value="Eukaryota"/>
</dbReference>
<dbReference type="PROSITE" id="PS51686">
    <property type="entry name" value="SAM_MT_RSMB_NOP"/>
    <property type="match status" value="1"/>
</dbReference>
<keyword evidence="1 5" id="KW-0489">Methyltransferase</keyword>
<dbReference type="PANTHER" id="PTHR22807">
    <property type="entry name" value="NOP2 YEAST -RELATED NOL1/NOP2/FMU SUN DOMAIN-CONTAINING"/>
    <property type="match status" value="1"/>
</dbReference>
<dbReference type="SUPFAM" id="SSF53335">
    <property type="entry name" value="S-adenosyl-L-methionine-dependent methyltransferases"/>
    <property type="match status" value="1"/>
</dbReference>
<dbReference type="GO" id="GO:0005730">
    <property type="term" value="C:nucleolus"/>
    <property type="evidence" value="ECO:0000318"/>
    <property type="project" value="GO_Central"/>
</dbReference>
<dbReference type="KEGG" id="ago:AGOS_ADL215W"/>
<dbReference type="RefSeq" id="NP_983881.1">
    <property type="nucleotide sequence ID" value="NM_209234.1"/>
</dbReference>
<dbReference type="AlphaFoldDB" id="Q75AY5"/>
<name>Q75AY5_EREGS</name>
<evidence type="ECO:0000256" key="1">
    <source>
        <dbReference type="ARBA" id="ARBA00022603"/>
    </source>
</evidence>
<dbReference type="PRINTS" id="PR02008">
    <property type="entry name" value="RCMTFAMILY"/>
</dbReference>
<keyword evidence="3 5" id="KW-0949">S-adenosyl-L-methionine</keyword>
<sequence>MEFYRDASWVLEYIEQEFARKSKVAGSLHSLVLQSHKKYKLKSDVRHVYAIVASFWKYKAYLDRIIEKSGLLKDVPRKKGEPAFKRSTLGLVVHDLLLSKKKRIHMGKHPLKAFVLKHQTRLRGEYAKQLVKLGVADLSVLVQDEREDATPVRWIRLNPFRIRGQREEVLQELQKKFPRRVADWRELTPGSIYEDEYVAGLYGVHPADKITSHELYKRGKIIIQDRASCFPAQILAPGRSDVIIDACAAPGNKTTHVAAHIFPEGGADHAQIHAFERDPQRAKTLRKMIATAGCDNAIEVHVGDFTRDAQPEIFKNVTGFIVDPSCSGSGIFGRQLVDATQETQKGTETDPSADVPEEETFEATKSAVELKNRLAKLSSFQFQIVKHAMSFPSAKKLIYSTCSVHAEENERVVIDLLLDSKVQKGGWKVASRSKVIPAWPRRGHQAEFEEVFPDQAEELAGGCIRVLPKEDGGIGFFAVCFERE</sequence>
<reference evidence="9" key="2">
    <citation type="journal article" date="2013" name="G3 (Bethesda)">
        <title>Genomes of Ashbya fungi isolated from insects reveal four mating-type loci, numerous translocations, lack of transposons, and distinct gene duplications.</title>
        <authorList>
            <person name="Dietrich F.S."/>
            <person name="Voegeli S."/>
            <person name="Kuo S."/>
            <person name="Philippsen P."/>
        </authorList>
    </citation>
    <scope>GENOME REANNOTATION</scope>
    <source>
        <strain evidence="9">ATCC 10895 / CBS 109.51 / FGSC 9923 / NRRL Y-1056</strain>
    </source>
</reference>
<dbReference type="FunFam" id="3.40.50.150:FF:000496">
    <property type="entry name" value="Chromosome 21, whole genome shotgun sequence"/>
    <property type="match status" value="1"/>
</dbReference>
<dbReference type="STRING" id="284811.Q75AY5"/>
<dbReference type="Pfam" id="PF01189">
    <property type="entry name" value="Methyltr_RsmB-F"/>
    <property type="match status" value="1"/>
</dbReference>
<dbReference type="FunCoup" id="Q75AY5">
    <property type="interactions" value="565"/>
</dbReference>
<dbReference type="HOGENOM" id="CLU_005316_7_4_1"/>
<reference evidence="8 9" key="1">
    <citation type="journal article" date="2004" name="Science">
        <title>The Ashbya gossypii genome as a tool for mapping the ancient Saccharomyces cerevisiae genome.</title>
        <authorList>
            <person name="Dietrich F.S."/>
            <person name="Voegeli S."/>
            <person name="Brachat S."/>
            <person name="Lerch A."/>
            <person name="Gates K."/>
            <person name="Steiner S."/>
            <person name="Mohr C."/>
            <person name="Pohlmann R."/>
            <person name="Luedi P."/>
            <person name="Choi S."/>
            <person name="Wing R.A."/>
            <person name="Flavier A."/>
            <person name="Gaffney T.D."/>
            <person name="Philippsen P."/>
        </authorList>
    </citation>
    <scope>NUCLEOTIDE SEQUENCE [LARGE SCALE GENOMIC DNA]</scope>
    <source>
        <strain evidence="9">ATCC 10895 / CBS 109.51 / FGSC 9923 / NRRL Y-1056</strain>
    </source>
</reference>
<comment type="similarity">
    <text evidence="5">Belongs to the class I-like SAM-binding methyltransferase superfamily. RsmB/NOP family.</text>
</comment>
<dbReference type="GO" id="GO:0009383">
    <property type="term" value="F:rRNA (cytosine-C5-)-methyltransferase activity"/>
    <property type="evidence" value="ECO:0007669"/>
    <property type="project" value="EnsemblFungi"/>
</dbReference>